<accession>A0AAD5TS32</accession>
<name>A0AAD5TS32_9FUNG</name>
<reference evidence="2" key="1">
    <citation type="submission" date="2020-05" db="EMBL/GenBank/DDBJ databases">
        <title>Phylogenomic resolution of chytrid fungi.</title>
        <authorList>
            <person name="Stajich J.E."/>
            <person name="Amses K."/>
            <person name="Simmons R."/>
            <person name="Seto K."/>
            <person name="Myers J."/>
            <person name="Bonds A."/>
            <person name="Quandt C.A."/>
            <person name="Barry K."/>
            <person name="Liu P."/>
            <person name="Grigoriev I."/>
            <person name="Longcore J.E."/>
            <person name="James T.Y."/>
        </authorList>
    </citation>
    <scope>NUCLEOTIDE SEQUENCE</scope>
    <source>
        <strain evidence="2">JEL0379</strain>
    </source>
</reference>
<dbReference type="EMBL" id="JADGJQ010000015">
    <property type="protein sequence ID" value="KAJ3180716.1"/>
    <property type="molecule type" value="Genomic_DNA"/>
</dbReference>
<proteinExistence type="predicted"/>
<sequence>MVLVTVTKSPSVDAELAVAVIVVRRGEDDGATTAVIVARHLRRMYVGVAVGNGAELVIIVIIIVDVVAGVVARHLQREFVAVVAAAGRAVGISGKITEGPSFVSLPSAVDVVSVGGSEVTIAASGVVAASWLPAVAVGDGIAAGTDTSEDNGAAVIVTAGGVKIVSGFSVSTSVVVCRSRALVVMVAEDCFAIVKRAVAVEEVGKPRVDDDAGLVATRVELVLLLKYLDVVLVAVDERVADTFAELVE</sequence>
<keyword evidence="1" id="KW-0812">Transmembrane</keyword>
<evidence type="ECO:0000313" key="3">
    <source>
        <dbReference type="Proteomes" id="UP001212152"/>
    </source>
</evidence>
<keyword evidence="1" id="KW-0472">Membrane</keyword>
<gene>
    <name evidence="2" type="ORF">HDU87_001829</name>
</gene>
<keyword evidence="3" id="KW-1185">Reference proteome</keyword>
<dbReference type="Proteomes" id="UP001212152">
    <property type="component" value="Unassembled WGS sequence"/>
</dbReference>
<evidence type="ECO:0000256" key="1">
    <source>
        <dbReference type="SAM" id="Phobius"/>
    </source>
</evidence>
<keyword evidence="1" id="KW-1133">Transmembrane helix</keyword>
<evidence type="ECO:0000313" key="2">
    <source>
        <dbReference type="EMBL" id="KAJ3180716.1"/>
    </source>
</evidence>
<comment type="caution">
    <text evidence="2">The sequence shown here is derived from an EMBL/GenBank/DDBJ whole genome shotgun (WGS) entry which is preliminary data.</text>
</comment>
<dbReference type="AlphaFoldDB" id="A0AAD5TS32"/>
<protein>
    <submittedName>
        <fullName evidence="2">Uncharacterized protein</fullName>
    </submittedName>
</protein>
<feature type="transmembrane region" description="Helical" evidence="1">
    <location>
        <begin position="53"/>
        <end position="72"/>
    </location>
</feature>
<organism evidence="2 3">
    <name type="scientific">Geranomyces variabilis</name>
    <dbReference type="NCBI Taxonomy" id="109894"/>
    <lineage>
        <taxon>Eukaryota</taxon>
        <taxon>Fungi</taxon>
        <taxon>Fungi incertae sedis</taxon>
        <taxon>Chytridiomycota</taxon>
        <taxon>Chytridiomycota incertae sedis</taxon>
        <taxon>Chytridiomycetes</taxon>
        <taxon>Spizellomycetales</taxon>
        <taxon>Powellomycetaceae</taxon>
        <taxon>Geranomyces</taxon>
    </lineage>
</organism>